<feature type="region of interest" description="Disordered" evidence="11">
    <location>
        <begin position="29"/>
        <end position="66"/>
    </location>
</feature>
<evidence type="ECO:0000256" key="7">
    <source>
        <dbReference type="ARBA" id="ARBA00022833"/>
    </source>
</evidence>
<keyword evidence="4" id="KW-0677">Repeat</keyword>
<evidence type="ECO:0000256" key="3">
    <source>
        <dbReference type="ARBA" id="ARBA00022723"/>
    </source>
</evidence>
<dbReference type="InterPro" id="IPR000967">
    <property type="entry name" value="Znf_NFX1"/>
</dbReference>
<dbReference type="CDD" id="cd06008">
    <property type="entry name" value="NF-X1-zinc-finger"/>
    <property type="match status" value="1"/>
</dbReference>
<dbReference type="Gene3D" id="3.40.50.300">
    <property type="entry name" value="P-loop containing nucleotide triphosphate hydrolases"/>
    <property type="match status" value="2"/>
</dbReference>
<protein>
    <recommendedName>
        <fullName evidence="16">NFX1-type zinc finger-containing protein 1</fullName>
    </recommendedName>
</protein>
<keyword evidence="6" id="KW-0547">Nucleotide-binding</keyword>
<keyword evidence="15" id="KW-1185">Reference proteome</keyword>
<keyword evidence="10" id="KW-0175">Coiled coil</keyword>
<dbReference type="GO" id="GO:0002376">
    <property type="term" value="P:immune system process"/>
    <property type="evidence" value="ECO:0007669"/>
    <property type="project" value="UniProtKB-KW"/>
</dbReference>
<name>A0A9P4U2U1_9PEZI</name>
<dbReference type="InterPro" id="IPR041677">
    <property type="entry name" value="DNA2/NAM7_AAA_11"/>
</dbReference>
<dbReference type="PANTHER" id="PTHR10887">
    <property type="entry name" value="DNA2/NAM7 HELICASE FAMILY"/>
    <property type="match status" value="1"/>
</dbReference>
<feature type="coiled-coil region" evidence="10">
    <location>
        <begin position="1793"/>
        <end position="1820"/>
    </location>
</feature>
<dbReference type="CDD" id="cd18808">
    <property type="entry name" value="SF1_C_Upf1"/>
    <property type="match status" value="1"/>
</dbReference>
<dbReference type="Proteomes" id="UP000800235">
    <property type="component" value="Unassembled WGS sequence"/>
</dbReference>
<dbReference type="SUPFAM" id="SSF52540">
    <property type="entry name" value="P-loop containing nucleoside triphosphate hydrolases"/>
    <property type="match status" value="1"/>
</dbReference>
<dbReference type="InterPro" id="IPR046439">
    <property type="entry name" value="ZF_RZ_dom"/>
</dbReference>
<feature type="zinc finger region" description="C3H1-type" evidence="9">
    <location>
        <begin position="5"/>
        <end position="28"/>
    </location>
</feature>
<dbReference type="InterPro" id="IPR041679">
    <property type="entry name" value="DNA2/NAM7-like_C"/>
</dbReference>
<dbReference type="Pfam" id="PF20173">
    <property type="entry name" value="ZnF_RZ-type"/>
    <property type="match status" value="1"/>
</dbReference>
<evidence type="ECO:0008006" key="16">
    <source>
        <dbReference type="Google" id="ProtNLM"/>
    </source>
</evidence>
<comment type="caution">
    <text evidence="14">The sequence shown here is derived from an EMBL/GenBank/DDBJ whole genome shotgun (WGS) entry which is preliminary data.</text>
</comment>
<dbReference type="Pfam" id="PF13087">
    <property type="entry name" value="AAA_12"/>
    <property type="match status" value="1"/>
</dbReference>
<evidence type="ECO:0000256" key="8">
    <source>
        <dbReference type="ARBA" id="ARBA00022859"/>
    </source>
</evidence>
<dbReference type="GO" id="GO:0004386">
    <property type="term" value="F:helicase activity"/>
    <property type="evidence" value="ECO:0007669"/>
    <property type="project" value="InterPro"/>
</dbReference>
<gene>
    <name evidence="14" type="ORF">EJ08DRAFT_513978</name>
</gene>
<accession>A0A9P4U2U1</accession>
<evidence type="ECO:0000313" key="14">
    <source>
        <dbReference type="EMBL" id="KAF2434363.1"/>
    </source>
</evidence>
<dbReference type="PANTHER" id="PTHR10887:SF445">
    <property type="entry name" value="NFX1-TYPE ZINC FINGER-CONTAINING PROTEIN 1"/>
    <property type="match status" value="1"/>
</dbReference>
<dbReference type="SMART" id="SM00438">
    <property type="entry name" value="ZnF_NFX"/>
    <property type="match status" value="4"/>
</dbReference>
<evidence type="ECO:0000256" key="2">
    <source>
        <dbReference type="ARBA" id="ARBA00022490"/>
    </source>
</evidence>
<dbReference type="PROSITE" id="PS51981">
    <property type="entry name" value="ZF_RZ"/>
    <property type="match status" value="1"/>
</dbReference>
<dbReference type="PROSITE" id="PS50103">
    <property type="entry name" value="ZF_C3H1"/>
    <property type="match status" value="1"/>
</dbReference>
<keyword evidence="3 9" id="KW-0479">Metal-binding</keyword>
<dbReference type="GO" id="GO:0031048">
    <property type="term" value="P:regulatory ncRNA-mediated heterochromatin formation"/>
    <property type="evidence" value="ECO:0007669"/>
    <property type="project" value="TreeGrafter"/>
</dbReference>
<dbReference type="EMBL" id="MU007017">
    <property type="protein sequence ID" value="KAF2434363.1"/>
    <property type="molecule type" value="Genomic_DNA"/>
</dbReference>
<keyword evidence="6" id="KW-0378">Hydrolase</keyword>
<organism evidence="14 15">
    <name type="scientific">Tothia fuscella</name>
    <dbReference type="NCBI Taxonomy" id="1048955"/>
    <lineage>
        <taxon>Eukaryota</taxon>
        <taxon>Fungi</taxon>
        <taxon>Dikarya</taxon>
        <taxon>Ascomycota</taxon>
        <taxon>Pezizomycotina</taxon>
        <taxon>Dothideomycetes</taxon>
        <taxon>Pleosporomycetidae</taxon>
        <taxon>Venturiales</taxon>
        <taxon>Cylindrosympodiaceae</taxon>
        <taxon>Tothia</taxon>
    </lineage>
</organism>
<sequence length="1975" mass="219631">MADRLCHFIRDGKRCPFGTRCRFSHGTGSFSARQNGNSRSTHSNNHQTNGQNGTANRPHHPPSASEAALHAWRLTIPKNTTHNLPLTLAKLDQFFQDACKLMEHEITVKQDVVKTLATEGGLQRIRQMVERMSLAAFTAPSMGTTFVRQIVPLFKVITHQDVVESAILEQEIGTVHNYLYGVNGKRAIELFGIVNDALKELSAAVAINTSNTTTDDIGAHFALALMVFVKIVDVNDSAKVNQNLPPVVKTLENLLDAQRKVADSASLHDASVLLGQLQHRFGLGNALPTASSSGMPIRTATRATFATQRDGPGGRHSNDFVDICEIQIMPKMDEIMSERNEYLPILEESQGLDGLLDRQFRLLREESVGQIRDAIRSELESLARHHATTGDTNLRPQNNKNQGARTYSYKNAAITHLQPDGRDAFVVDISFDQPMRRPATDKARKEWWQKMKRFEPEALVCLFNPTAVLFFRVAEPPKPKQKDENRAASEARIADDILKKRYGHEWRATVSLNMVSHTPADTQLLLELFKNSGKLSLLEFPTILTASFEPTLLALQEMKKMSALPFSELLAPPLGTHGLIDVAPPAYAVKPGFRFNLRCLLKEQKDLFFTPGQAFEMEALQKVSTLDDAQAVALINALSTCLALMQGPPGTGKSYVGVEIIKLLLANSTKSRKDGAAIGPIIVVTYTNHALDQLLEHLVKAEIKQIVRIGSRSKSEVLKDCNLREVVKKAQRSKAEGRRLWELHSQREELVSGRLHRATGDINRADSHATLKDYLRRRWPEHADHIFGREKDTEGFEQHIRRKPQHALRDWLSGGVGGVAARPKAALLRFPLNQLSQNERTIVHQHWQHEIASSAHSKLSDALSSYDQITTDLDAIHGDTELRCLNDANVIGITTSGLARNLKTLRKLKSQILVCEEAGEVLEAHLLTAFLPSISHAILIGDHQQLRPHIQNYNLKAESRLGEQYSLDVSLFERLVQPTSAQSVKLPYSTLETQRRMDPSISRLIRENLYPALKDSPAVMSYPQVVGMKKRLFWLDHAELEASKQSENDPTSHWNAYEVEMTAALVNHLVNQGAYHPEDIAVLAPYLGQLSHLRKRLGSSFAIVLDDRDQLTLDHAGIDDKATPNPSRAPINKTTLLKALRIATVDNFQGEEAKVIVISLVRSNVQKKCGFLRTSNRINVLLSRAKHGMYIIGNSETAGHSAGMWADVISKLTADGNLGSSLELQCPRHPDTDIVVSTPDDFPKFSPEGGCSLKCVDRLSCGHSCPSKCHSEVLHKAVRCLQACPRSLKGCDHSCPNYCGDACVQYCKMNVHDPDRILPCGHRAPDLPCWQSQDPKLVNCPVEMQRTVPVCDHTVVEQCHIDVTGQRYVCKARCGTILSCGHSCKSGCDKCLTRKADSEGKPLYKTEHGSCKQVCDRGYTTCNHGCKSNCHGKNPCPPCASACENQCAHSKCAKACSDPCQPCASERCASSCDHSQCSLPCAAPCDHLPCSKRCSKFLSCGHQCPSICGGKCPSDKFCQICAQEDVLNTAVDFIEGLSYREVDLGQYPCIFPRCGHFQTTQSMDAQMSMNTYYELDECGTVLRIKSATSVPFSMDEIKSCAICRGSLRDISRYGRLIRRAMIDEATKKFIVWANQQYLPLASALQVEQDKLDLETRTVAQNSTAPKGREPVFGDHSDRVQLELKGALDKQLKTLRMLPTQRYTTLLKLRNKLDSHRTTVRKEEQPFHAVFDLVQHARRKRGIVAEFAFDESLLQPRAYLLASALLIRCDLALLSDVLGRRFALKIDDCTTAQFTENKKKCQELSQEAEQSQNRLQEMEGHLFYAQYISLELKTMPASHNSLEALLKDGKEHIEHAKVLKGQFHHETHALHGDINIVEKILNGGTFYSVVTSKEMREVIAAMATEFRGTGHWYYCANGHPFTIGECGMPMEQARCPQCGASIGGRNHQAVPGVTRADNLERGDVEGLGRNLGNMRL</sequence>
<dbReference type="GO" id="GO:0005737">
    <property type="term" value="C:cytoplasm"/>
    <property type="evidence" value="ECO:0007669"/>
    <property type="project" value="UniProtKB-SubCell"/>
</dbReference>
<dbReference type="CDD" id="cd17936">
    <property type="entry name" value="EEXXEc_NFX1"/>
    <property type="match status" value="1"/>
</dbReference>
<keyword evidence="5 9" id="KW-0863">Zinc-finger</keyword>
<dbReference type="GO" id="GO:0008270">
    <property type="term" value="F:zinc ion binding"/>
    <property type="evidence" value="ECO:0007669"/>
    <property type="project" value="UniProtKB-KW"/>
</dbReference>
<comment type="subcellular location">
    <subcellularLocation>
        <location evidence="1">Cytoplasm</location>
    </subcellularLocation>
</comment>
<proteinExistence type="predicted"/>
<keyword evidence="6" id="KW-0347">Helicase</keyword>
<feature type="compositionally biased region" description="Polar residues" evidence="11">
    <location>
        <begin position="29"/>
        <end position="55"/>
    </location>
</feature>
<evidence type="ECO:0000256" key="6">
    <source>
        <dbReference type="ARBA" id="ARBA00022806"/>
    </source>
</evidence>
<evidence type="ECO:0000259" key="13">
    <source>
        <dbReference type="PROSITE" id="PS51981"/>
    </source>
</evidence>
<evidence type="ECO:0000256" key="9">
    <source>
        <dbReference type="PROSITE-ProRule" id="PRU00723"/>
    </source>
</evidence>
<feature type="domain" description="RZ-type" evidence="13">
    <location>
        <begin position="1889"/>
        <end position="1966"/>
    </location>
</feature>
<keyword evidence="6" id="KW-0067">ATP-binding</keyword>
<dbReference type="GO" id="GO:0031380">
    <property type="term" value="C:nuclear RNA-directed RNA polymerase complex"/>
    <property type="evidence" value="ECO:0007669"/>
    <property type="project" value="TreeGrafter"/>
</dbReference>
<evidence type="ECO:0000256" key="4">
    <source>
        <dbReference type="ARBA" id="ARBA00022737"/>
    </source>
</evidence>
<keyword evidence="7 9" id="KW-0862">Zinc</keyword>
<dbReference type="Pfam" id="PF13086">
    <property type="entry name" value="AAA_11"/>
    <property type="match status" value="1"/>
</dbReference>
<dbReference type="InterPro" id="IPR047187">
    <property type="entry name" value="SF1_C_Upf1"/>
</dbReference>
<feature type="domain" description="C3H1-type" evidence="12">
    <location>
        <begin position="5"/>
        <end position="28"/>
    </location>
</feature>
<dbReference type="InterPro" id="IPR000571">
    <property type="entry name" value="Znf_CCCH"/>
</dbReference>
<keyword evidence="8" id="KW-0391">Immunity</keyword>
<evidence type="ECO:0000256" key="11">
    <source>
        <dbReference type="SAM" id="MobiDB-lite"/>
    </source>
</evidence>
<dbReference type="OrthoDB" id="2423195at2759"/>
<evidence type="ECO:0000259" key="12">
    <source>
        <dbReference type="PROSITE" id="PS50103"/>
    </source>
</evidence>
<dbReference type="InterPro" id="IPR045055">
    <property type="entry name" value="DNA2/NAM7-like"/>
</dbReference>
<dbReference type="FunFam" id="3.40.50.300:FF:001660">
    <property type="entry name" value="NF-X1 finger and helicase protein, putative"/>
    <property type="match status" value="1"/>
</dbReference>
<evidence type="ECO:0000256" key="5">
    <source>
        <dbReference type="ARBA" id="ARBA00022771"/>
    </source>
</evidence>
<evidence type="ECO:0000256" key="10">
    <source>
        <dbReference type="SAM" id="Coils"/>
    </source>
</evidence>
<evidence type="ECO:0000313" key="15">
    <source>
        <dbReference type="Proteomes" id="UP000800235"/>
    </source>
</evidence>
<reference evidence="14" key="1">
    <citation type="journal article" date="2020" name="Stud. Mycol.">
        <title>101 Dothideomycetes genomes: a test case for predicting lifestyles and emergence of pathogens.</title>
        <authorList>
            <person name="Haridas S."/>
            <person name="Albert R."/>
            <person name="Binder M."/>
            <person name="Bloem J."/>
            <person name="Labutti K."/>
            <person name="Salamov A."/>
            <person name="Andreopoulos B."/>
            <person name="Baker S."/>
            <person name="Barry K."/>
            <person name="Bills G."/>
            <person name="Bluhm B."/>
            <person name="Cannon C."/>
            <person name="Castanera R."/>
            <person name="Culley D."/>
            <person name="Daum C."/>
            <person name="Ezra D."/>
            <person name="Gonzalez J."/>
            <person name="Henrissat B."/>
            <person name="Kuo A."/>
            <person name="Liang C."/>
            <person name="Lipzen A."/>
            <person name="Lutzoni F."/>
            <person name="Magnuson J."/>
            <person name="Mondo S."/>
            <person name="Nolan M."/>
            <person name="Ohm R."/>
            <person name="Pangilinan J."/>
            <person name="Park H.-J."/>
            <person name="Ramirez L."/>
            <person name="Alfaro M."/>
            <person name="Sun H."/>
            <person name="Tritt A."/>
            <person name="Yoshinaga Y."/>
            <person name="Zwiers L.-H."/>
            <person name="Turgeon B."/>
            <person name="Goodwin S."/>
            <person name="Spatafora J."/>
            <person name="Crous P."/>
            <person name="Grigoriev I."/>
        </authorList>
    </citation>
    <scope>NUCLEOTIDE SEQUENCE</scope>
    <source>
        <strain evidence="14">CBS 130266</strain>
    </source>
</reference>
<dbReference type="InterPro" id="IPR027417">
    <property type="entry name" value="P-loop_NTPase"/>
</dbReference>
<keyword evidence="2" id="KW-0963">Cytoplasm</keyword>
<evidence type="ECO:0000256" key="1">
    <source>
        <dbReference type="ARBA" id="ARBA00004496"/>
    </source>
</evidence>